<dbReference type="SUPFAM" id="SSF53448">
    <property type="entry name" value="Nucleotide-diphospho-sugar transferases"/>
    <property type="match status" value="1"/>
</dbReference>
<dbReference type="GO" id="GO:0016779">
    <property type="term" value="F:nucleotidyltransferase activity"/>
    <property type="evidence" value="ECO:0007669"/>
    <property type="project" value="UniProtKB-KW"/>
</dbReference>
<dbReference type="InterPro" id="IPR025877">
    <property type="entry name" value="MobA-like_NTP_Trfase"/>
</dbReference>
<evidence type="ECO:0000259" key="4">
    <source>
        <dbReference type="Pfam" id="PF12804"/>
    </source>
</evidence>
<keyword evidence="3" id="KW-0460">Magnesium</keyword>
<evidence type="ECO:0000256" key="2">
    <source>
        <dbReference type="ARBA" id="ARBA00022695"/>
    </source>
</evidence>
<sequence>MTGPARAMVLAAGFGTRMGALTAEVPKPLLKVAGRALIDHALDHLAVSGVERAVVNLHYLGGKIREHLAGRTAPQVEFSEETAILETGGGVAQALPLLGPAPFYCVNADAIWTGPAPLPPLAGAWDGGRMGALLLLVARKDAVSHSGPGDFFADSDGRLSRRGAAESAPFVYTGAQIIAPGAFADAPEGAFSTNFIWDRLIREGRLFGVVHSGGWVDVGTPEGLRLAEGMLR</sequence>
<keyword evidence="2" id="KW-0548">Nucleotidyltransferase</keyword>
<proteinExistence type="predicted"/>
<dbReference type="Proteomes" id="UP000503336">
    <property type="component" value="Chromosome"/>
</dbReference>
<dbReference type="PANTHER" id="PTHR43584">
    <property type="entry name" value="NUCLEOTIDYL TRANSFERASE"/>
    <property type="match status" value="1"/>
</dbReference>
<evidence type="ECO:0000256" key="1">
    <source>
        <dbReference type="ARBA" id="ARBA00022679"/>
    </source>
</evidence>
<dbReference type="InterPro" id="IPR050065">
    <property type="entry name" value="GlmU-like"/>
</dbReference>
<dbReference type="RefSeq" id="WP_165101482.1">
    <property type="nucleotide sequence ID" value="NZ_CP049056.1"/>
</dbReference>
<keyword evidence="1 5" id="KW-0808">Transferase</keyword>
<dbReference type="KEGG" id="hdh:G5B40_17765"/>
<feature type="domain" description="MobA-like NTP transferase" evidence="4">
    <location>
        <begin position="7"/>
        <end position="126"/>
    </location>
</feature>
<protein>
    <submittedName>
        <fullName evidence="5">Nucleotidyltransferase family protein</fullName>
    </submittedName>
</protein>
<dbReference type="AlphaFoldDB" id="A0A7L5C486"/>
<dbReference type="CDD" id="cd06422">
    <property type="entry name" value="NTP_transferase_like_1"/>
    <property type="match status" value="1"/>
</dbReference>
<accession>A0A7L5C486</accession>
<dbReference type="Gene3D" id="3.90.550.10">
    <property type="entry name" value="Spore Coat Polysaccharide Biosynthesis Protein SpsA, Chain A"/>
    <property type="match status" value="1"/>
</dbReference>
<reference evidence="5 6" key="1">
    <citation type="submission" date="2020-02" db="EMBL/GenBank/DDBJ databases">
        <title>complete genome sequence of Rhodobacteraceae bacterium.</title>
        <authorList>
            <person name="Park J."/>
            <person name="Kim Y.-S."/>
            <person name="Kim K.-H."/>
        </authorList>
    </citation>
    <scope>NUCLEOTIDE SEQUENCE [LARGE SCALE GENOMIC DNA]</scope>
    <source>
        <strain evidence="5 6">RR4-56</strain>
    </source>
</reference>
<dbReference type="Pfam" id="PF12804">
    <property type="entry name" value="NTP_transf_3"/>
    <property type="match status" value="1"/>
</dbReference>
<dbReference type="InterPro" id="IPR029044">
    <property type="entry name" value="Nucleotide-diphossugar_trans"/>
</dbReference>
<evidence type="ECO:0000313" key="6">
    <source>
        <dbReference type="Proteomes" id="UP000503336"/>
    </source>
</evidence>
<evidence type="ECO:0000313" key="5">
    <source>
        <dbReference type="EMBL" id="QIE57124.1"/>
    </source>
</evidence>
<keyword evidence="6" id="KW-1185">Reference proteome</keyword>
<gene>
    <name evidence="5" type="ORF">G5B40_17765</name>
</gene>
<evidence type="ECO:0000256" key="3">
    <source>
        <dbReference type="ARBA" id="ARBA00022842"/>
    </source>
</evidence>
<name>A0A7L5C486_9RHOB</name>
<dbReference type="PANTHER" id="PTHR43584:SF8">
    <property type="entry name" value="N-ACETYLMURAMATE ALPHA-1-PHOSPHATE URIDYLYLTRANSFERASE"/>
    <property type="match status" value="1"/>
</dbReference>
<dbReference type="EMBL" id="CP049056">
    <property type="protein sequence ID" value="QIE57124.1"/>
    <property type="molecule type" value="Genomic_DNA"/>
</dbReference>
<organism evidence="5 6">
    <name type="scientific">Pikeienuella piscinae</name>
    <dbReference type="NCBI Taxonomy" id="2748098"/>
    <lineage>
        <taxon>Bacteria</taxon>
        <taxon>Pseudomonadati</taxon>
        <taxon>Pseudomonadota</taxon>
        <taxon>Alphaproteobacteria</taxon>
        <taxon>Rhodobacterales</taxon>
        <taxon>Paracoccaceae</taxon>
        <taxon>Pikeienuella</taxon>
    </lineage>
</organism>